<protein>
    <submittedName>
        <fullName evidence="1">Uncharacterized protein</fullName>
    </submittedName>
</protein>
<reference evidence="1 2" key="1">
    <citation type="submission" date="2018-12" db="EMBL/GenBank/DDBJ databases">
        <title>Rubrispira sanarue gen. nov., sp., nov., a member of the order Silvanigrellales, isolated from a brackish lake in Hamamatsu Japan.</title>
        <authorList>
            <person name="Maejima Y."/>
            <person name="Iino T."/>
            <person name="Muraguchi Y."/>
            <person name="Fukuda K."/>
            <person name="Nojiri H."/>
            <person name="Ohkuma M."/>
            <person name="Moriuchi R."/>
            <person name="Dohra H."/>
            <person name="Kimbara K."/>
            <person name="Shintani M."/>
        </authorList>
    </citation>
    <scope>NUCLEOTIDE SEQUENCE [LARGE SCALE GENOMIC DNA]</scope>
    <source>
        <strain evidence="1 2">RF1110005</strain>
    </source>
</reference>
<dbReference type="AlphaFoldDB" id="A0A4P2VIW0"/>
<keyword evidence="2" id="KW-1185">Reference proteome</keyword>
<dbReference type="Proteomes" id="UP000291236">
    <property type="component" value="Chromosome"/>
</dbReference>
<evidence type="ECO:0000313" key="1">
    <source>
        <dbReference type="EMBL" id="BBH51804.1"/>
    </source>
</evidence>
<organism evidence="1 2">
    <name type="scientific">Fluviispira sanaruensis</name>
    <dbReference type="NCBI Taxonomy" id="2493639"/>
    <lineage>
        <taxon>Bacteria</taxon>
        <taxon>Pseudomonadati</taxon>
        <taxon>Bdellovibrionota</taxon>
        <taxon>Oligoflexia</taxon>
        <taxon>Silvanigrellales</taxon>
        <taxon>Silvanigrellaceae</taxon>
        <taxon>Fluviispira</taxon>
    </lineage>
</organism>
<proteinExistence type="predicted"/>
<dbReference type="EMBL" id="AP019368">
    <property type="protein sequence ID" value="BBH51804.1"/>
    <property type="molecule type" value="Genomic_DNA"/>
</dbReference>
<accession>A0A4P2VIW0</accession>
<dbReference type="KEGG" id="sbf:JCM31447_02240"/>
<sequence>MKLMQNAIESAIKGSHSANVFLLDISERVDRSWTIFLAKSKFCTISQFSVTAGYIELILIMQQIKNIKPKIILYLYLNDDVIN</sequence>
<gene>
    <name evidence="1" type="ORF">JCM31447_02240</name>
</gene>
<name>A0A4P2VIW0_FLUSA</name>
<evidence type="ECO:0000313" key="2">
    <source>
        <dbReference type="Proteomes" id="UP000291236"/>
    </source>
</evidence>